<feature type="domain" description="ABC transmembrane type-1" evidence="8">
    <location>
        <begin position="69"/>
        <end position="260"/>
    </location>
</feature>
<dbReference type="CDD" id="cd06261">
    <property type="entry name" value="TM_PBP2"/>
    <property type="match status" value="1"/>
</dbReference>
<dbReference type="GO" id="GO:0055085">
    <property type="term" value="P:transmembrane transport"/>
    <property type="evidence" value="ECO:0007669"/>
    <property type="project" value="InterPro"/>
</dbReference>
<keyword evidence="6 7" id="KW-0472">Membrane</keyword>
<proteinExistence type="inferred from homology"/>
<evidence type="ECO:0000256" key="6">
    <source>
        <dbReference type="ARBA" id="ARBA00023136"/>
    </source>
</evidence>
<keyword evidence="3" id="KW-1003">Cell membrane</keyword>
<comment type="subcellular location">
    <subcellularLocation>
        <location evidence="1 7">Cell membrane</location>
        <topology evidence="1 7">Multi-pass membrane protein</topology>
    </subcellularLocation>
</comment>
<dbReference type="InterPro" id="IPR000515">
    <property type="entry name" value="MetI-like"/>
</dbReference>
<name>A0A2T2X4C1_9FIRM</name>
<evidence type="ECO:0000256" key="4">
    <source>
        <dbReference type="ARBA" id="ARBA00022692"/>
    </source>
</evidence>
<evidence type="ECO:0000256" key="1">
    <source>
        <dbReference type="ARBA" id="ARBA00004651"/>
    </source>
</evidence>
<evidence type="ECO:0000259" key="8">
    <source>
        <dbReference type="PROSITE" id="PS50928"/>
    </source>
</evidence>
<keyword evidence="2 7" id="KW-0813">Transport</keyword>
<feature type="transmembrane region" description="Helical" evidence="7">
    <location>
        <begin position="9"/>
        <end position="29"/>
    </location>
</feature>
<evidence type="ECO:0000256" key="5">
    <source>
        <dbReference type="ARBA" id="ARBA00022989"/>
    </source>
</evidence>
<dbReference type="PANTHER" id="PTHR32243">
    <property type="entry name" value="MALTOSE TRANSPORT SYSTEM PERMEASE-RELATED"/>
    <property type="match status" value="1"/>
</dbReference>
<comment type="caution">
    <text evidence="9">The sequence shown here is derived from an EMBL/GenBank/DDBJ whole genome shotgun (WGS) entry which is preliminary data.</text>
</comment>
<dbReference type="InterPro" id="IPR050901">
    <property type="entry name" value="BP-dep_ABC_trans_perm"/>
</dbReference>
<keyword evidence="5 7" id="KW-1133">Transmembrane helix</keyword>
<sequence length="275" mass="30514">MRTWFGRTGFYVLVAVIILYSLFPFYWVFKSSMESSVALNQPTTGMLPVQWTFVHYEAIFAVENFLRPLLNSMLVAGLTTIVSVILGSMAAYGLARMPIKGKALILGFVLLVSFFPQIAMVGPLYLVFRHLHWLNTYQSLVIPYLILALPITTWILTAFFGQIPVDIEEAAMVDGASIRQTILKVFAPIALPGIFTAAILGFLLSWNDFLFALSFIQSPNMDTVPLALVNFRNAYYVHYGQIYAGVVVASLPIALIVLFLQQRIESGLTAGSVKG</sequence>
<keyword evidence="4 7" id="KW-0812">Transmembrane</keyword>
<dbReference type="Proteomes" id="UP000242699">
    <property type="component" value="Unassembled WGS sequence"/>
</dbReference>
<feature type="transmembrane region" description="Helical" evidence="7">
    <location>
        <begin position="242"/>
        <end position="260"/>
    </location>
</feature>
<protein>
    <submittedName>
        <fullName evidence="9">Sugar ABC transporter permease</fullName>
    </submittedName>
</protein>
<feature type="transmembrane region" description="Helical" evidence="7">
    <location>
        <begin position="140"/>
        <end position="161"/>
    </location>
</feature>
<dbReference type="PROSITE" id="PS50928">
    <property type="entry name" value="ABC_TM1"/>
    <property type="match status" value="1"/>
</dbReference>
<dbReference type="InterPro" id="IPR035906">
    <property type="entry name" value="MetI-like_sf"/>
</dbReference>
<dbReference type="EMBL" id="PXYT01000016">
    <property type="protein sequence ID" value="PSR29329.1"/>
    <property type="molecule type" value="Genomic_DNA"/>
</dbReference>
<feature type="transmembrane region" description="Helical" evidence="7">
    <location>
        <begin position="104"/>
        <end position="128"/>
    </location>
</feature>
<dbReference type="GO" id="GO:0005886">
    <property type="term" value="C:plasma membrane"/>
    <property type="evidence" value="ECO:0007669"/>
    <property type="project" value="UniProtKB-SubCell"/>
</dbReference>
<gene>
    <name evidence="9" type="ORF">C7B43_08260</name>
</gene>
<accession>A0A2T2X4C1</accession>
<reference evidence="9 10" key="1">
    <citation type="journal article" date="2014" name="BMC Genomics">
        <title>Comparison of environmental and isolate Sulfobacillus genomes reveals diverse carbon, sulfur, nitrogen, and hydrogen metabolisms.</title>
        <authorList>
            <person name="Justice N.B."/>
            <person name="Norman A."/>
            <person name="Brown C.T."/>
            <person name="Singh A."/>
            <person name="Thomas B.C."/>
            <person name="Banfield J.F."/>
        </authorList>
    </citation>
    <scope>NUCLEOTIDE SEQUENCE [LARGE SCALE GENOMIC DNA]</scope>
    <source>
        <strain evidence="9">AMDSBA1</strain>
    </source>
</reference>
<dbReference type="Gene3D" id="1.10.3720.10">
    <property type="entry name" value="MetI-like"/>
    <property type="match status" value="1"/>
</dbReference>
<dbReference type="SUPFAM" id="SSF161098">
    <property type="entry name" value="MetI-like"/>
    <property type="match status" value="1"/>
</dbReference>
<feature type="transmembrane region" description="Helical" evidence="7">
    <location>
        <begin position="182"/>
        <end position="204"/>
    </location>
</feature>
<organism evidence="9 10">
    <name type="scientific">Sulfobacillus benefaciens</name>
    <dbReference type="NCBI Taxonomy" id="453960"/>
    <lineage>
        <taxon>Bacteria</taxon>
        <taxon>Bacillati</taxon>
        <taxon>Bacillota</taxon>
        <taxon>Clostridia</taxon>
        <taxon>Eubacteriales</taxon>
        <taxon>Clostridiales Family XVII. Incertae Sedis</taxon>
        <taxon>Sulfobacillus</taxon>
    </lineage>
</organism>
<comment type="similarity">
    <text evidence="7">Belongs to the binding-protein-dependent transport system permease family.</text>
</comment>
<evidence type="ECO:0000256" key="3">
    <source>
        <dbReference type="ARBA" id="ARBA00022475"/>
    </source>
</evidence>
<evidence type="ECO:0000256" key="7">
    <source>
        <dbReference type="RuleBase" id="RU363032"/>
    </source>
</evidence>
<evidence type="ECO:0000256" key="2">
    <source>
        <dbReference type="ARBA" id="ARBA00022448"/>
    </source>
</evidence>
<evidence type="ECO:0000313" key="9">
    <source>
        <dbReference type="EMBL" id="PSR29329.1"/>
    </source>
</evidence>
<evidence type="ECO:0000313" key="10">
    <source>
        <dbReference type="Proteomes" id="UP000242699"/>
    </source>
</evidence>
<dbReference type="Pfam" id="PF00528">
    <property type="entry name" value="BPD_transp_1"/>
    <property type="match status" value="1"/>
</dbReference>
<dbReference type="AlphaFoldDB" id="A0A2T2X4C1"/>
<feature type="transmembrane region" description="Helical" evidence="7">
    <location>
        <begin position="73"/>
        <end position="92"/>
    </location>
</feature>
<dbReference type="PANTHER" id="PTHR32243:SF18">
    <property type="entry name" value="INNER MEMBRANE ABC TRANSPORTER PERMEASE PROTEIN YCJP"/>
    <property type="match status" value="1"/>
</dbReference>